<feature type="region of interest" description="Disordered" evidence="1">
    <location>
        <begin position="548"/>
        <end position="573"/>
    </location>
</feature>
<dbReference type="AlphaFoldDB" id="A0A1H3ERX3"/>
<dbReference type="PANTHER" id="PTHR43135">
    <property type="entry name" value="ALPHA-D-RIBOSE 1-METHYLPHOSPHONATE 5-TRIPHOSPHATE DIPHOSPHATASE"/>
    <property type="match status" value="1"/>
</dbReference>
<dbReference type="Gene3D" id="2.30.40.10">
    <property type="entry name" value="Urease, subunit C, domain 1"/>
    <property type="match status" value="2"/>
</dbReference>
<feature type="compositionally biased region" description="Low complexity" evidence="1">
    <location>
        <begin position="560"/>
        <end position="573"/>
    </location>
</feature>
<feature type="chain" id="PRO_5011444776" description="Imidazolonepropionase" evidence="2">
    <location>
        <begin position="27"/>
        <end position="573"/>
    </location>
</feature>
<keyword evidence="4" id="KW-1185">Reference proteome</keyword>
<protein>
    <recommendedName>
        <fullName evidence="5">Imidazolonepropionase</fullName>
    </recommendedName>
</protein>
<evidence type="ECO:0000313" key="3">
    <source>
        <dbReference type="EMBL" id="SDX81375.1"/>
    </source>
</evidence>
<evidence type="ECO:0000256" key="2">
    <source>
        <dbReference type="SAM" id="SignalP"/>
    </source>
</evidence>
<dbReference type="PANTHER" id="PTHR43135:SF3">
    <property type="entry name" value="ALPHA-D-RIBOSE 1-METHYLPHOSPHONATE 5-TRIPHOSPHATE DIPHOSPHATASE"/>
    <property type="match status" value="1"/>
</dbReference>
<evidence type="ECO:0000313" key="4">
    <source>
        <dbReference type="Proteomes" id="UP000199529"/>
    </source>
</evidence>
<proteinExistence type="predicted"/>
<dbReference type="InterPro" id="IPR011059">
    <property type="entry name" value="Metal-dep_hydrolase_composite"/>
</dbReference>
<dbReference type="SUPFAM" id="SSF51338">
    <property type="entry name" value="Composite domain of metallo-dependent hydrolases"/>
    <property type="match status" value="1"/>
</dbReference>
<evidence type="ECO:0008006" key="5">
    <source>
        <dbReference type="Google" id="ProtNLM"/>
    </source>
</evidence>
<dbReference type="RefSeq" id="WP_177226535.1">
    <property type="nucleotide sequence ID" value="NZ_FNOK01000015.1"/>
</dbReference>
<dbReference type="Gene3D" id="3.20.20.140">
    <property type="entry name" value="Metal-dependent hydrolases"/>
    <property type="match status" value="1"/>
</dbReference>
<dbReference type="Gene3D" id="1.20.58.520">
    <property type="entry name" value="Amidohydrolase"/>
    <property type="match status" value="1"/>
</dbReference>
<feature type="signal peptide" evidence="2">
    <location>
        <begin position="1"/>
        <end position="26"/>
    </location>
</feature>
<gene>
    <name evidence="3" type="ORF">SAMN05216215_1015137</name>
</gene>
<dbReference type="InterPro" id="IPR006311">
    <property type="entry name" value="TAT_signal"/>
</dbReference>
<reference evidence="4" key="1">
    <citation type="submission" date="2016-10" db="EMBL/GenBank/DDBJ databases">
        <authorList>
            <person name="Varghese N."/>
            <person name="Submissions S."/>
        </authorList>
    </citation>
    <scope>NUCLEOTIDE SEQUENCE [LARGE SCALE GENOMIC DNA]</scope>
    <source>
        <strain evidence="4">CGMCC 4.3530</strain>
    </source>
</reference>
<name>A0A1H3ERX3_9PSEU</name>
<accession>A0A1H3ERX3</accession>
<dbReference type="SUPFAM" id="SSF51556">
    <property type="entry name" value="Metallo-dependent hydrolases"/>
    <property type="match status" value="1"/>
</dbReference>
<dbReference type="EMBL" id="FNOK01000015">
    <property type="protein sequence ID" value="SDX81375.1"/>
    <property type="molecule type" value="Genomic_DNA"/>
</dbReference>
<dbReference type="Proteomes" id="UP000199529">
    <property type="component" value="Unassembled WGS sequence"/>
</dbReference>
<keyword evidence="2" id="KW-0732">Signal</keyword>
<evidence type="ECO:0000256" key="1">
    <source>
        <dbReference type="SAM" id="MobiDB-lite"/>
    </source>
</evidence>
<dbReference type="STRING" id="418495.SAMN05216215_1015137"/>
<sequence length="573" mass="61945">MGLSRRSLLRSAGAAAGLVGFTPALADAAALIPADAPTPPRGPGEGLGPFRKLVVRGVNVIVGTGGEVRGPVDVVIAGNRIQQIIPAGAPSQALAPNRAPHDAEHEIDATGMWLLPGFADEHAHSGTGGSPRTYAYKLWLGHGVTTVRGVSLTKNPDAVADKERSERNEIVAPRIVNYQTPGSGWEDGPVDSPEKARRWVDWAARHGVDGIKFFGEGPYGRPEIEAAIARAKRQGLGTTMHHSPPIYPQLNALETGRLGLGTVTHFYGHFEALLKEGREHPKPPDYDYKNEASRWRAVAEVIDYTFPPGSPQWRSYLARQLDNGVTFGPTFGVYLAGRDLLRARGLEWHPRFALPSLWNFWEPSPEAHGSFYYDWRTEDEVRWKRFYLQYMQLVHDYKAIGGRIAGGTDPGFIYNLYGFANIAELEMLREAGLSPIEAIEAMTSGTARTLAEPTGAAPEFGLVREGLLADLAIVGENPLQDLKTLYGTGTPRLDPETGDIKRIGGVQWTIRNGIVYDAKRLLADVAEMVQAQKAAGACRDVDPDWSTAGPCGGNPGADIAPAAKPAKRAAALP</sequence>
<dbReference type="GO" id="GO:0016810">
    <property type="term" value="F:hydrolase activity, acting on carbon-nitrogen (but not peptide) bonds"/>
    <property type="evidence" value="ECO:0007669"/>
    <property type="project" value="InterPro"/>
</dbReference>
<dbReference type="PROSITE" id="PS51318">
    <property type="entry name" value="TAT"/>
    <property type="match status" value="1"/>
</dbReference>
<dbReference type="Gene3D" id="3.30.110.90">
    <property type="entry name" value="Amidohydrolase"/>
    <property type="match status" value="1"/>
</dbReference>
<organism evidence="3 4">
    <name type="scientific">Saccharopolyspora shandongensis</name>
    <dbReference type="NCBI Taxonomy" id="418495"/>
    <lineage>
        <taxon>Bacteria</taxon>
        <taxon>Bacillati</taxon>
        <taxon>Actinomycetota</taxon>
        <taxon>Actinomycetes</taxon>
        <taxon>Pseudonocardiales</taxon>
        <taxon>Pseudonocardiaceae</taxon>
        <taxon>Saccharopolyspora</taxon>
    </lineage>
</organism>
<dbReference type="InterPro" id="IPR032466">
    <property type="entry name" value="Metal_Hydrolase"/>
</dbReference>
<dbReference type="InterPro" id="IPR051781">
    <property type="entry name" value="Metallo-dep_Hydrolase"/>
</dbReference>